<proteinExistence type="predicted"/>
<dbReference type="PANTHER" id="PTHR43861">
    <property type="entry name" value="TRANS-ACONITATE 2-METHYLTRANSFERASE-RELATED"/>
    <property type="match status" value="1"/>
</dbReference>
<name>A0A6P1E7K3_LENHI</name>
<dbReference type="Pfam" id="PF13489">
    <property type="entry name" value="Methyltransf_23"/>
    <property type="match status" value="1"/>
</dbReference>
<protein>
    <submittedName>
        <fullName evidence="1">Methyltransferase domain-containing protein</fullName>
    </submittedName>
</protein>
<dbReference type="GO" id="GO:0032259">
    <property type="term" value="P:methylation"/>
    <property type="evidence" value="ECO:0007669"/>
    <property type="project" value="UniProtKB-KW"/>
</dbReference>
<dbReference type="InterPro" id="IPR029063">
    <property type="entry name" value="SAM-dependent_MTases_sf"/>
</dbReference>
<gene>
    <name evidence="1" type="ORF">GQR93_08055</name>
</gene>
<dbReference type="Gene3D" id="3.40.50.150">
    <property type="entry name" value="Vaccinia Virus protein VP39"/>
    <property type="match status" value="1"/>
</dbReference>
<dbReference type="Proteomes" id="UP000465035">
    <property type="component" value="Chromosome"/>
</dbReference>
<dbReference type="AlphaFoldDB" id="A0A6P1E7K3"/>
<dbReference type="CDD" id="cd02440">
    <property type="entry name" value="AdoMet_MTases"/>
    <property type="match status" value="1"/>
</dbReference>
<reference evidence="1 2" key="1">
    <citation type="submission" date="2019-12" db="EMBL/GenBank/DDBJ databases">
        <title>Lactobacillus hilgardii FLUB.</title>
        <authorList>
            <person name="Gustaw K."/>
        </authorList>
    </citation>
    <scope>NUCLEOTIDE SEQUENCE [LARGE SCALE GENOMIC DNA]</scope>
    <source>
        <strain evidence="1 2">FLUB</strain>
    </source>
</reference>
<evidence type="ECO:0000313" key="2">
    <source>
        <dbReference type="Proteomes" id="UP000465035"/>
    </source>
</evidence>
<keyword evidence="1" id="KW-0808">Transferase</keyword>
<dbReference type="EMBL" id="CP047121">
    <property type="protein sequence ID" value="QHB52140.1"/>
    <property type="molecule type" value="Genomic_DNA"/>
</dbReference>
<dbReference type="GeneID" id="69058313"/>
<dbReference type="SUPFAM" id="SSF53335">
    <property type="entry name" value="S-adenosyl-L-methionine-dependent methyltransferases"/>
    <property type="match status" value="1"/>
</dbReference>
<accession>A0A6P1E7K3</accession>
<sequence>MSLLISLQAIILGGFIMVKTHAIEIFDGYATEYDQWFLANKQVFLSELKLLKSALDLSSTKHVLSIGCGSGLFEDTLHRQYGLPLFDGVEPSTDMAQIAKKRGLNVRIGKAESINLPARQYDTIYFNGSSSYIKDLLAAYQNCIKALKSGGHFILIDVPKESAYGLMYMLAKIQGNYQSEELANVLPKWPYPIELVDSAYWHTTLEKKHLLENELQLRHLRFKQTLVANPLYTNDSAEEPEDGFSKGGYVAIIAEKP</sequence>
<evidence type="ECO:0000313" key="1">
    <source>
        <dbReference type="EMBL" id="QHB52140.1"/>
    </source>
</evidence>
<dbReference type="GO" id="GO:0008168">
    <property type="term" value="F:methyltransferase activity"/>
    <property type="evidence" value="ECO:0007669"/>
    <property type="project" value="UniProtKB-KW"/>
</dbReference>
<dbReference type="RefSeq" id="WP_003554161.1">
    <property type="nucleotide sequence ID" value="NZ_CABKOL010000102.1"/>
</dbReference>
<keyword evidence="1" id="KW-0489">Methyltransferase</keyword>
<organism evidence="1 2">
    <name type="scientific">Lentilactobacillus hilgardii</name>
    <name type="common">Lactobacillus hilgardii</name>
    <dbReference type="NCBI Taxonomy" id="1588"/>
    <lineage>
        <taxon>Bacteria</taxon>
        <taxon>Bacillati</taxon>
        <taxon>Bacillota</taxon>
        <taxon>Bacilli</taxon>
        <taxon>Lactobacillales</taxon>
        <taxon>Lactobacillaceae</taxon>
        <taxon>Lentilactobacillus</taxon>
    </lineage>
</organism>